<dbReference type="EMBL" id="JARJBB010000005">
    <property type="protein sequence ID" value="MDF3299493.1"/>
    <property type="molecule type" value="Genomic_DNA"/>
</dbReference>
<sequence length="199" mass="19916">MNMPVDGPAAGLAAGPSGRPEAARAEDAEDGDPSAVHLRELALFLSVHLDRAPGVLWPEDVHPLLDGLPDGDDAADAVRADRLELLASGLAELTGLATRAVAGGVGTGGDEGEGGDGDGTGGASVPPGHLLVHQIAGAAVWSLAEGREGGGPCASLRYRLRSGEVLYVPDGWSRRAEPTSGARCTVLVLGSTPPSPAGV</sequence>
<reference evidence="2 3" key="1">
    <citation type="submission" date="2023-03" db="EMBL/GenBank/DDBJ databases">
        <title>Draft genome sequence of Streptomyces sp. K1PA1 isolated from peat swamp forest in Thailand.</title>
        <authorList>
            <person name="Klaysubun C."/>
            <person name="Duangmal K."/>
        </authorList>
    </citation>
    <scope>NUCLEOTIDE SEQUENCE [LARGE SCALE GENOMIC DNA]</scope>
    <source>
        <strain evidence="2 3">K1PA1</strain>
    </source>
</reference>
<feature type="compositionally biased region" description="Low complexity" evidence="1">
    <location>
        <begin position="1"/>
        <end position="20"/>
    </location>
</feature>
<dbReference type="Proteomes" id="UP001221150">
    <property type="component" value="Unassembled WGS sequence"/>
</dbReference>
<evidence type="ECO:0000313" key="3">
    <source>
        <dbReference type="Proteomes" id="UP001221150"/>
    </source>
</evidence>
<organism evidence="2 3">
    <name type="scientific">Streptomyces tropicalis</name>
    <dbReference type="NCBI Taxonomy" id="3034234"/>
    <lineage>
        <taxon>Bacteria</taxon>
        <taxon>Bacillati</taxon>
        <taxon>Actinomycetota</taxon>
        <taxon>Actinomycetes</taxon>
        <taxon>Kitasatosporales</taxon>
        <taxon>Streptomycetaceae</taxon>
        <taxon>Streptomyces</taxon>
    </lineage>
</organism>
<feature type="region of interest" description="Disordered" evidence="1">
    <location>
        <begin position="1"/>
        <end position="33"/>
    </location>
</feature>
<keyword evidence="3" id="KW-1185">Reference proteome</keyword>
<name>A0ABT6A4V3_9ACTN</name>
<evidence type="ECO:0000313" key="2">
    <source>
        <dbReference type="EMBL" id="MDF3299493.1"/>
    </source>
</evidence>
<feature type="region of interest" description="Disordered" evidence="1">
    <location>
        <begin position="104"/>
        <end position="127"/>
    </location>
</feature>
<accession>A0ABT6A4V3</accession>
<protein>
    <submittedName>
        <fullName evidence="2">Uncharacterized protein</fullName>
    </submittedName>
</protein>
<proteinExistence type="predicted"/>
<gene>
    <name evidence="2" type="ORF">P3H78_12790</name>
</gene>
<evidence type="ECO:0000256" key="1">
    <source>
        <dbReference type="SAM" id="MobiDB-lite"/>
    </source>
</evidence>
<comment type="caution">
    <text evidence="2">The sequence shown here is derived from an EMBL/GenBank/DDBJ whole genome shotgun (WGS) entry which is preliminary data.</text>
</comment>
<dbReference type="RefSeq" id="WP_276109046.1">
    <property type="nucleotide sequence ID" value="NZ_JARJBB010000005.1"/>
</dbReference>